<evidence type="ECO:0000256" key="1">
    <source>
        <dbReference type="SAM" id="MobiDB-lite"/>
    </source>
</evidence>
<dbReference type="EMBL" id="QKWP01004926">
    <property type="protein sequence ID" value="RIB00186.1"/>
    <property type="molecule type" value="Genomic_DNA"/>
</dbReference>
<feature type="compositionally biased region" description="Low complexity" evidence="1">
    <location>
        <begin position="1"/>
        <end position="17"/>
    </location>
</feature>
<organism evidence="2 4">
    <name type="scientific">Gigaspora rosea</name>
    <dbReference type="NCBI Taxonomy" id="44941"/>
    <lineage>
        <taxon>Eukaryota</taxon>
        <taxon>Fungi</taxon>
        <taxon>Fungi incertae sedis</taxon>
        <taxon>Mucoromycota</taxon>
        <taxon>Glomeromycotina</taxon>
        <taxon>Glomeromycetes</taxon>
        <taxon>Diversisporales</taxon>
        <taxon>Gigasporaceae</taxon>
        <taxon>Gigaspora</taxon>
    </lineage>
</organism>
<evidence type="ECO:0000313" key="3">
    <source>
        <dbReference type="EMBL" id="RIB13988.1"/>
    </source>
</evidence>
<proteinExistence type="predicted"/>
<dbReference type="EMBL" id="QKWP01000873">
    <property type="protein sequence ID" value="RIB13988.1"/>
    <property type="molecule type" value="Genomic_DNA"/>
</dbReference>
<dbReference type="Proteomes" id="UP000266673">
    <property type="component" value="Unassembled WGS sequence"/>
</dbReference>
<protein>
    <submittedName>
        <fullName evidence="2">Uncharacterized protein</fullName>
    </submittedName>
</protein>
<evidence type="ECO:0000313" key="4">
    <source>
        <dbReference type="Proteomes" id="UP000266673"/>
    </source>
</evidence>
<feature type="region of interest" description="Disordered" evidence="1">
    <location>
        <begin position="58"/>
        <end position="91"/>
    </location>
</feature>
<keyword evidence="4" id="KW-1185">Reference proteome</keyword>
<dbReference type="AlphaFoldDB" id="A0A397TZD6"/>
<sequence length="91" mass="10290">MSNNSNNPSKTSNTETTYTNPPINSDDIANPPTLDDNNYNNYFDYDSSDSIESIASPFQSRQLSQSRRFRHSSSENTSKNRSLSPQHEIRG</sequence>
<feature type="compositionally biased region" description="Polar residues" evidence="1">
    <location>
        <begin position="75"/>
        <end position="85"/>
    </location>
</feature>
<evidence type="ECO:0000313" key="2">
    <source>
        <dbReference type="EMBL" id="RIB00186.1"/>
    </source>
</evidence>
<gene>
    <name evidence="3" type="ORF">C2G38_2196351</name>
    <name evidence="2" type="ORF">C2G38_2235241</name>
</gene>
<comment type="caution">
    <text evidence="2">The sequence shown here is derived from an EMBL/GenBank/DDBJ whole genome shotgun (WGS) entry which is preliminary data.</text>
</comment>
<name>A0A397TZD6_9GLOM</name>
<accession>A0A397TZD6</accession>
<feature type="region of interest" description="Disordered" evidence="1">
    <location>
        <begin position="1"/>
        <end position="41"/>
    </location>
</feature>
<reference evidence="2 4" key="1">
    <citation type="submission" date="2018-06" db="EMBL/GenBank/DDBJ databases">
        <title>Comparative genomics reveals the genomic features of Rhizophagus irregularis, R. cerebriforme, R. diaphanum and Gigaspora rosea, and their symbiotic lifestyle signature.</title>
        <authorList>
            <person name="Morin E."/>
            <person name="San Clemente H."/>
            <person name="Chen E.C.H."/>
            <person name="De La Providencia I."/>
            <person name="Hainaut M."/>
            <person name="Kuo A."/>
            <person name="Kohler A."/>
            <person name="Murat C."/>
            <person name="Tang N."/>
            <person name="Roy S."/>
            <person name="Loubradou J."/>
            <person name="Henrissat B."/>
            <person name="Grigoriev I.V."/>
            <person name="Corradi N."/>
            <person name="Roux C."/>
            <person name="Martin F.M."/>
        </authorList>
    </citation>
    <scope>NUCLEOTIDE SEQUENCE [LARGE SCALE GENOMIC DNA]</scope>
    <source>
        <strain evidence="2 4">DAOM 194757</strain>
    </source>
</reference>